<dbReference type="InterPro" id="IPR001539">
    <property type="entry name" value="Peptidase_U32"/>
</dbReference>
<protein>
    <submittedName>
        <fullName evidence="3">U32 family peptidase</fullName>
    </submittedName>
</protein>
<dbReference type="PANTHER" id="PTHR30217">
    <property type="entry name" value="PEPTIDASE U32 FAMILY"/>
    <property type="match status" value="1"/>
</dbReference>
<accession>A0A9E6MRS6</accession>
<organism evidence="3 5">
    <name type="scientific">Xiamenia xianingshaonis</name>
    <dbReference type="NCBI Taxonomy" id="2682776"/>
    <lineage>
        <taxon>Bacteria</taxon>
        <taxon>Bacillati</taxon>
        <taxon>Actinomycetota</taxon>
        <taxon>Coriobacteriia</taxon>
        <taxon>Eggerthellales</taxon>
        <taxon>Eggerthellaceae</taxon>
        <taxon>Xiamenia</taxon>
    </lineage>
</organism>
<evidence type="ECO:0000313" key="4">
    <source>
        <dbReference type="Proteomes" id="UP000636394"/>
    </source>
</evidence>
<dbReference type="KEGG" id="ebz:J7S26_00995"/>
<dbReference type="InterPro" id="IPR020988">
    <property type="entry name" value="Pept_U32_collagenase"/>
</dbReference>
<reference evidence="2 4" key="1">
    <citation type="submission" date="2019-11" db="EMBL/GenBank/DDBJ databases">
        <title>Eggerthellaceae novel genus isolated from the rectal contents of marmort.</title>
        <authorList>
            <person name="Zhang G."/>
        </authorList>
    </citation>
    <scope>NUCLEOTIDE SEQUENCE [LARGE SCALE GENOMIC DNA]</scope>
    <source>
        <strain evidence="4">zg-886</strain>
        <strain evidence="2">Zg-886</strain>
    </source>
</reference>
<sequence>MVQPVELLAPAGSLAALHAAVTGGADAVYLGLDAFNARRGADNFTLQTLREACDYAHLRNTGVYVTLNTIVLPREIEEALELARQAYRAGADAFIVQDIGVASELARTLPEARLHLSTQMNIHNTAGIQAAARLGAKRVTLARELSLDEVSELARVAADLGLEVEAFCHGALCVCYSGQCFMSSMIGGRSANRGMCAQACRLPYSLHNKALRKDLPSPGEHLLSPSDLCTIDEVDKLVAAGVSSLKIEGRMKSPEYVFEVTSAYRGQLDRALAAAAGGSHADLPASEAVHQALEEVFSRGFTTAYLQGERGNDIMSYGRPNNRGVFVGRVARIAKGKAYVAVERPLERGDVLEFWTNKGHFSHTVADVVLGKDGLAALEPDRPVGKGDRVFRVRSAARAFEDDALEPRVTVDGKVTMRLGEPLRVEFWRADRAGASAGGIGAGALDVQAVGAYEGPVVEEARTKAVSAEDVRAHIDRLGQTPYVLGSLEIDLDERVGLGFSLLHKARAQALEALTEASLAPAHDRLLKRLDDRPLLSAVRSKGLKIAAWATNPACAKAAKKAGADIVYVPALNYPRGEATVAGQRSSTVEGVPWPKDAVIALPVVEHDPLPSTREGRLGFNAWSYVKPNAPVLAESIGALERASREGRSCEIGPHLPLTNAFALQAAGEWGAARAWLSPELTIKQIADLAEDSPVELGIAVSGFQELMITEHCLLMSQGPCDENCDACPRRKSPHYLKDRKGYEFPVVTDALGRSHLYNSVEYDGVASLLELIGAGIGVVMVDATLMTVEQTTTAVKRLVRARSIAHADGNAVARLEAATTGHLYRGVS</sequence>
<name>A0A9E6MRS6_9ACTN</name>
<gene>
    <name evidence="2" type="ORF">GMI68_01105</name>
    <name evidence="3" type="ORF">J7S26_00995</name>
</gene>
<feature type="domain" description="Peptidase U32 collagenase" evidence="1">
    <location>
        <begin position="397"/>
        <end position="517"/>
    </location>
</feature>
<dbReference type="Pfam" id="PF01136">
    <property type="entry name" value="Peptidase_U32"/>
    <property type="match status" value="2"/>
</dbReference>
<evidence type="ECO:0000313" key="5">
    <source>
        <dbReference type="Proteomes" id="UP000671910"/>
    </source>
</evidence>
<proteinExistence type="predicted"/>
<evidence type="ECO:0000313" key="3">
    <source>
        <dbReference type="EMBL" id="QTU84541.1"/>
    </source>
</evidence>
<dbReference type="AlphaFoldDB" id="A0A9E6MRS6"/>
<keyword evidence="4" id="KW-1185">Reference proteome</keyword>
<dbReference type="PANTHER" id="PTHR30217:SF10">
    <property type="entry name" value="23S RRNA 5-HYDROXYCYTIDINE C2501 SYNTHASE"/>
    <property type="match status" value="1"/>
</dbReference>
<dbReference type="Pfam" id="PF12392">
    <property type="entry name" value="DUF3656"/>
    <property type="match status" value="1"/>
</dbReference>
<dbReference type="RefSeq" id="WP_166338169.1">
    <property type="nucleotide sequence ID" value="NZ_CP072829.1"/>
</dbReference>
<dbReference type="InterPro" id="IPR051454">
    <property type="entry name" value="RNA/ubiquinone_mod_enzymes"/>
</dbReference>
<reference evidence="3" key="2">
    <citation type="submission" date="2021-04" db="EMBL/GenBank/DDBJ databases">
        <title>Novel species in family Eggerthellaceae.</title>
        <authorList>
            <person name="Zhang G."/>
        </authorList>
    </citation>
    <scope>NUCLEOTIDE SEQUENCE</scope>
    <source>
        <strain evidence="3">Zg-886</strain>
    </source>
</reference>
<dbReference type="Proteomes" id="UP000636394">
    <property type="component" value="Unassembled WGS sequence"/>
</dbReference>
<evidence type="ECO:0000259" key="1">
    <source>
        <dbReference type="Pfam" id="PF12392"/>
    </source>
</evidence>
<dbReference type="SUPFAM" id="SSF51569">
    <property type="entry name" value="Aldolase"/>
    <property type="match status" value="1"/>
</dbReference>
<dbReference type="EMBL" id="CP072829">
    <property type="protein sequence ID" value="QTU84541.1"/>
    <property type="molecule type" value="Genomic_DNA"/>
</dbReference>
<dbReference type="Proteomes" id="UP000671910">
    <property type="component" value="Chromosome"/>
</dbReference>
<dbReference type="PROSITE" id="PS01276">
    <property type="entry name" value="PEPTIDASE_U32"/>
    <property type="match status" value="1"/>
</dbReference>
<dbReference type="EMBL" id="WPCR01000001">
    <property type="protein sequence ID" value="NHM13381.1"/>
    <property type="molecule type" value="Genomic_DNA"/>
</dbReference>
<evidence type="ECO:0000313" key="2">
    <source>
        <dbReference type="EMBL" id="NHM13381.1"/>
    </source>
</evidence>